<evidence type="ECO:0000259" key="1">
    <source>
        <dbReference type="Pfam" id="PF01738"/>
    </source>
</evidence>
<dbReference type="RefSeq" id="WP_345566119.1">
    <property type="nucleotide sequence ID" value="NZ_BAABDQ010000012.1"/>
</dbReference>
<keyword evidence="2" id="KW-0378">Hydrolase</keyword>
<dbReference type="Pfam" id="PF01738">
    <property type="entry name" value="DLH"/>
    <property type="match status" value="1"/>
</dbReference>
<sequence>MTFGDVHELIDEIAGVPALARFQDSPERAAERGTVLFYHGFSGYKERMAPYLTGIAEGGFLAIGLDAVGHGARRRPDFAEVFSDERWETDFEATESDFIRVIQDTAAEVPALIDALCDRGWAHPDRVGIAGRSLGAEVSYLAVLIDSRLRAAAPIVGSPEWTLPRPDSPHRHPESFFPVAILSQTAENDEYVPTAGIRAFHDLLAPHYAGDPARLEYVEYPGVGHFLAPELNEQTIHRVVAWFGRWLSSPGPGTQQGPER</sequence>
<dbReference type="Proteomes" id="UP001500630">
    <property type="component" value="Unassembled WGS sequence"/>
</dbReference>
<name>A0ABP6XHF6_9ACTN</name>
<dbReference type="PANTHER" id="PTHR47381:SF3">
    <property type="entry name" value="ALPHA_BETA-HYDROLASES SUPERFAMILY PROTEIN"/>
    <property type="match status" value="1"/>
</dbReference>
<dbReference type="EMBL" id="BAABDQ010000012">
    <property type="protein sequence ID" value="GAA3567341.1"/>
    <property type="molecule type" value="Genomic_DNA"/>
</dbReference>
<dbReference type="SUPFAM" id="SSF53474">
    <property type="entry name" value="alpha/beta-Hydrolases"/>
    <property type="match status" value="1"/>
</dbReference>
<evidence type="ECO:0000313" key="2">
    <source>
        <dbReference type="EMBL" id="GAA3567341.1"/>
    </source>
</evidence>
<organism evidence="2 3">
    <name type="scientific">Nonomuraea rosea</name>
    <dbReference type="NCBI Taxonomy" id="638574"/>
    <lineage>
        <taxon>Bacteria</taxon>
        <taxon>Bacillati</taxon>
        <taxon>Actinomycetota</taxon>
        <taxon>Actinomycetes</taxon>
        <taxon>Streptosporangiales</taxon>
        <taxon>Streptosporangiaceae</taxon>
        <taxon>Nonomuraea</taxon>
    </lineage>
</organism>
<reference evidence="3" key="1">
    <citation type="journal article" date="2019" name="Int. J. Syst. Evol. Microbiol.">
        <title>The Global Catalogue of Microorganisms (GCM) 10K type strain sequencing project: providing services to taxonomists for standard genome sequencing and annotation.</title>
        <authorList>
            <consortium name="The Broad Institute Genomics Platform"/>
            <consortium name="The Broad Institute Genome Sequencing Center for Infectious Disease"/>
            <person name="Wu L."/>
            <person name="Ma J."/>
        </authorList>
    </citation>
    <scope>NUCLEOTIDE SEQUENCE [LARGE SCALE GENOMIC DNA]</scope>
    <source>
        <strain evidence="3">JCM 17326</strain>
    </source>
</reference>
<protein>
    <submittedName>
        <fullName evidence="2">Alpha/beta fold hydrolase</fullName>
    </submittedName>
</protein>
<evidence type="ECO:0000313" key="3">
    <source>
        <dbReference type="Proteomes" id="UP001500630"/>
    </source>
</evidence>
<gene>
    <name evidence="2" type="ORF">GCM10022419_055120</name>
</gene>
<dbReference type="PANTHER" id="PTHR47381">
    <property type="entry name" value="ALPHA/BETA-HYDROLASES SUPERFAMILY PROTEIN"/>
    <property type="match status" value="1"/>
</dbReference>
<dbReference type="InterPro" id="IPR002925">
    <property type="entry name" value="Dienelactn_hydro"/>
</dbReference>
<keyword evidence="3" id="KW-1185">Reference proteome</keyword>
<dbReference type="InterPro" id="IPR029058">
    <property type="entry name" value="AB_hydrolase_fold"/>
</dbReference>
<comment type="caution">
    <text evidence="2">The sequence shown here is derived from an EMBL/GenBank/DDBJ whole genome shotgun (WGS) entry which is preliminary data.</text>
</comment>
<dbReference type="GO" id="GO:0016787">
    <property type="term" value="F:hydrolase activity"/>
    <property type="evidence" value="ECO:0007669"/>
    <property type="project" value="UniProtKB-KW"/>
</dbReference>
<feature type="domain" description="Dienelactone hydrolase" evidence="1">
    <location>
        <begin position="26"/>
        <end position="228"/>
    </location>
</feature>
<dbReference type="Gene3D" id="3.40.50.1820">
    <property type="entry name" value="alpha/beta hydrolase"/>
    <property type="match status" value="1"/>
</dbReference>
<proteinExistence type="predicted"/>
<accession>A0ABP6XHF6</accession>